<feature type="chain" id="PRO_5001815521" evidence="1">
    <location>
        <begin position="18"/>
        <end position="188"/>
    </location>
</feature>
<proteinExistence type="predicted"/>
<comment type="caution">
    <text evidence="2">The sequence shown here is derived from an EMBL/GenBank/DDBJ whole genome shotgun (WGS) entry which is preliminary data.</text>
</comment>
<accession>A0A086T9D4</accession>
<gene>
    <name evidence="2" type="ORF">ACRE_031680</name>
</gene>
<dbReference type="EMBL" id="JPKY01000024">
    <property type="protein sequence ID" value="KFH45966.1"/>
    <property type="molecule type" value="Genomic_DNA"/>
</dbReference>
<dbReference type="OrthoDB" id="5129868at2759"/>
<protein>
    <submittedName>
        <fullName evidence="2">Uncharacterized protein</fullName>
    </submittedName>
</protein>
<feature type="signal peptide" evidence="1">
    <location>
        <begin position="1"/>
        <end position="17"/>
    </location>
</feature>
<evidence type="ECO:0000313" key="2">
    <source>
        <dbReference type="EMBL" id="KFH45966.1"/>
    </source>
</evidence>
<dbReference type="HOGENOM" id="CLU_103044_0_0_1"/>
<keyword evidence="1" id="KW-0732">Signal</keyword>
<dbReference type="AlphaFoldDB" id="A0A086T9D4"/>
<evidence type="ECO:0000256" key="1">
    <source>
        <dbReference type="SAM" id="SignalP"/>
    </source>
</evidence>
<evidence type="ECO:0000313" key="3">
    <source>
        <dbReference type="Proteomes" id="UP000029964"/>
    </source>
</evidence>
<sequence>MKYLLAFIFAFVALVSAAAVDPELAKFERDLDEFMAEGNIEIFSIAHDNGGLEKLVILVDGQLEGTIVQTDEFTVKGYDAEGHEISMDDLLDDDNAEIEKRWIGVAARALRMLAPVIKRWGNKALKFFKCVGLDANLITCSMKARFPLVSHCLDFHFSNCATMGIPPWKCVGGISCLGKVGKSCAKKF</sequence>
<keyword evidence="3" id="KW-1185">Reference proteome</keyword>
<name>A0A086T9D4_HAPC1</name>
<dbReference type="Proteomes" id="UP000029964">
    <property type="component" value="Unassembled WGS sequence"/>
</dbReference>
<organism evidence="2 3">
    <name type="scientific">Hapsidospora chrysogenum (strain ATCC 11550 / CBS 779.69 / DSM 880 / IAM 14645 / JCM 23072 / IMI 49137)</name>
    <name type="common">Acremonium chrysogenum</name>
    <dbReference type="NCBI Taxonomy" id="857340"/>
    <lineage>
        <taxon>Eukaryota</taxon>
        <taxon>Fungi</taxon>
        <taxon>Dikarya</taxon>
        <taxon>Ascomycota</taxon>
        <taxon>Pezizomycotina</taxon>
        <taxon>Sordariomycetes</taxon>
        <taxon>Hypocreomycetidae</taxon>
        <taxon>Hypocreales</taxon>
        <taxon>Bionectriaceae</taxon>
        <taxon>Hapsidospora</taxon>
    </lineage>
</organism>
<reference evidence="3" key="1">
    <citation type="journal article" date="2014" name="Genome Announc.">
        <title>Genome sequence and annotation of Acremonium chrysogenum, producer of the beta-lactam antibiotic cephalosporin C.</title>
        <authorList>
            <person name="Terfehr D."/>
            <person name="Dahlmann T.A."/>
            <person name="Specht T."/>
            <person name="Zadra I."/>
            <person name="Kuernsteiner H."/>
            <person name="Kueck U."/>
        </authorList>
    </citation>
    <scope>NUCLEOTIDE SEQUENCE [LARGE SCALE GENOMIC DNA]</scope>
    <source>
        <strain evidence="3">ATCC 11550 / CBS 779.69 / DSM 880 / IAM 14645 / JCM 23072 / IMI 49137</strain>
    </source>
</reference>